<evidence type="ECO:0000313" key="1">
    <source>
        <dbReference type="EMBL" id="MBB2177244.1"/>
    </source>
</evidence>
<accession>A0A7W4J9X9</accession>
<evidence type="ECO:0000313" key="2">
    <source>
        <dbReference type="Proteomes" id="UP000561066"/>
    </source>
</evidence>
<organism evidence="1 2">
    <name type="scientific">Gluconacetobacter johannae</name>
    <dbReference type="NCBI Taxonomy" id="112140"/>
    <lineage>
        <taxon>Bacteria</taxon>
        <taxon>Pseudomonadati</taxon>
        <taxon>Pseudomonadota</taxon>
        <taxon>Alphaproteobacteria</taxon>
        <taxon>Acetobacterales</taxon>
        <taxon>Acetobacteraceae</taxon>
        <taxon>Gluconacetobacter</taxon>
    </lineage>
</organism>
<gene>
    <name evidence="1" type="ORF">HLH21_15145</name>
</gene>
<sequence>MLAGPHVVARQGDRRLLLLHHDGRLYRAAVKATTDGSENYLLSFHRTTKEKARNALRGVQILSGNLEVLPDGGEADDDE</sequence>
<dbReference type="Proteomes" id="UP000561066">
    <property type="component" value="Unassembled WGS sequence"/>
</dbReference>
<dbReference type="AlphaFoldDB" id="A0A7W4J9X9"/>
<proteinExistence type="predicted"/>
<protein>
    <submittedName>
        <fullName evidence="1">Uncharacterized protein</fullName>
    </submittedName>
</protein>
<reference evidence="1 2" key="1">
    <citation type="submission" date="2020-04" db="EMBL/GenBank/DDBJ databases">
        <title>Description of novel Gluconacetobacter.</title>
        <authorList>
            <person name="Sombolestani A."/>
        </authorList>
    </citation>
    <scope>NUCLEOTIDE SEQUENCE [LARGE SCALE GENOMIC DNA]</scope>
    <source>
        <strain evidence="1 2">LMG 21312</strain>
    </source>
</reference>
<dbReference type="EMBL" id="JABEQH010000024">
    <property type="protein sequence ID" value="MBB2177244.1"/>
    <property type="molecule type" value="Genomic_DNA"/>
</dbReference>
<dbReference type="RefSeq" id="WP_182944588.1">
    <property type="nucleotide sequence ID" value="NZ_JABEQH010000024.1"/>
</dbReference>
<keyword evidence="2" id="KW-1185">Reference proteome</keyword>
<name>A0A7W4J9X9_9PROT</name>
<comment type="caution">
    <text evidence="1">The sequence shown here is derived from an EMBL/GenBank/DDBJ whole genome shotgun (WGS) entry which is preliminary data.</text>
</comment>